<reference evidence="1 2" key="1">
    <citation type="submission" date="2021-06" db="EMBL/GenBank/DDBJ databases">
        <authorList>
            <person name="Sun Q."/>
            <person name="Li D."/>
        </authorList>
    </citation>
    <scope>NUCLEOTIDE SEQUENCE [LARGE SCALE GENOMIC DNA]</scope>
    <source>
        <strain evidence="1 2">MSJ-40</strain>
    </source>
</reference>
<keyword evidence="2" id="KW-1185">Reference proteome</keyword>
<proteinExistence type="predicted"/>
<sequence length="76" mass="8530">MHGEPGGPITPSIYKYQRGLEQNYTVINWDQRGSGKTYYRNPDLDISTELSFIKTYPELVSAYVGIGQCVNLNDVG</sequence>
<comment type="caution">
    <text evidence="1">The sequence shown here is derived from an EMBL/GenBank/DDBJ whole genome shotgun (WGS) entry which is preliminary data.</text>
</comment>
<evidence type="ECO:0000313" key="2">
    <source>
        <dbReference type="Proteomes" id="UP000749471"/>
    </source>
</evidence>
<evidence type="ECO:0000313" key="1">
    <source>
        <dbReference type="EMBL" id="MBU5439219.1"/>
    </source>
</evidence>
<dbReference type="Proteomes" id="UP000749471">
    <property type="component" value="Unassembled WGS sequence"/>
</dbReference>
<evidence type="ECO:0008006" key="3">
    <source>
        <dbReference type="Google" id="ProtNLM"/>
    </source>
</evidence>
<organism evidence="1 2">
    <name type="scientific">Tissierella simiarum</name>
    <dbReference type="NCBI Taxonomy" id="2841534"/>
    <lineage>
        <taxon>Bacteria</taxon>
        <taxon>Bacillati</taxon>
        <taxon>Bacillota</taxon>
        <taxon>Tissierellia</taxon>
        <taxon>Tissierellales</taxon>
        <taxon>Tissierellaceae</taxon>
        <taxon>Tissierella</taxon>
    </lineage>
</organism>
<name>A0ABS6E8Y9_9FIRM</name>
<gene>
    <name evidence="1" type="ORF">KQI42_14445</name>
</gene>
<dbReference type="EMBL" id="JAHLPM010000012">
    <property type="protein sequence ID" value="MBU5439219.1"/>
    <property type="molecule type" value="Genomic_DNA"/>
</dbReference>
<accession>A0ABS6E8Y9</accession>
<dbReference type="RefSeq" id="WP_216520917.1">
    <property type="nucleotide sequence ID" value="NZ_JAHLPM010000012.1"/>
</dbReference>
<protein>
    <recommendedName>
        <fullName evidence="3">Alpha/beta hydrolase</fullName>
    </recommendedName>
</protein>